<evidence type="ECO:0000313" key="2">
    <source>
        <dbReference type="EMBL" id="KAL3532916.1"/>
    </source>
</evidence>
<dbReference type="Proteomes" id="UP001630127">
    <property type="component" value="Unassembled WGS sequence"/>
</dbReference>
<evidence type="ECO:0008006" key="4">
    <source>
        <dbReference type="Google" id="ProtNLM"/>
    </source>
</evidence>
<feature type="transmembrane region" description="Helical" evidence="1">
    <location>
        <begin position="230"/>
        <end position="251"/>
    </location>
</feature>
<proteinExistence type="predicted"/>
<comment type="caution">
    <text evidence="2">The sequence shown here is derived from an EMBL/GenBank/DDBJ whole genome shotgun (WGS) entry which is preliminary data.</text>
</comment>
<organism evidence="2 3">
    <name type="scientific">Cinchona calisaya</name>
    <dbReference type="NCBI Taxonomy" id="153742"/>
    <lineage>
        <taxon>Eukaryota</taxon>
        <taxon>Viridiplantae</taxon>
        <taxon>Streptophyta</taxon>
        <taxon>Embryophyta</taxon>
        <taxon>Tracheophyta</taxon>
        <taxon>Spermatophyta</taxon>
        <taxon>Magnoliopsida</taxon>
        <taxon>eudicotyledons</taxon>
        <taxon>Gunneridae</taxon>
        <taxon>Pentapetalae</taxon>
        <taxon>asterids</taxon>
        <taxon>lamiids</taxon>
        <taxon>Gentianales</taxon>
        <taxon>Rubiaceae</taxon>
        <taxon>Cinchonoideae</taxon>
        <taxon>Cinchoneae</taxon>
        <taxon>Cinchona</taxon>
    </lineage>
</organism>
<gene>
    <name evidence="2" type="ORF">ACH5RR_006437</name>
</gene>
<accession>A0ABD3AP20</accession>
<keyword evidence="3" id="KW-1185">Reference proteome</keyword>
<feature type="transmembrane region" description="Helical" evidence="1">
    <location>
        <begin position="263"/>
        <end position="289"/>
    </location>
</feature>
<evidence type="ECO:0000313" key="3">
    <source>
        <dbReference type="Proteomes" id="UP001630127"/>
    </source>
</evidence>
<name>A0ABD3AP20_9GENT</name>
<sequence>MGFSEPFCAGVVILQESIKLLSKNGKLIVLTILPTLLLTSISFVIFNLSYESLLRDMLIRECIIPLTSASSAEFSNKLAGLRENFGLMLVVHITFILSYTIISLFSITATVLIFSVSYTERTLSHRGFALLVLKSLKRPLITGFYTTMLDIGYIYFVLDLAGPLTFSGKTMGEQLGVLFLVAAGGYMWYLYFSMVWILGIVISVIEENCNGIEALGKAGKLIKGKRIQGYIMNIILVMISVLVVLLIQGFGGIRGHKWPVNDTIFGMFLVNLSCLLRLFHFVAHTVLYFQCKKNHGEEIEFLGEVEYTKTSTIPIVYDIP</sequence>
<dbReference type="PANTHER" id="PTHR33133:SF1">
    <property type="entry name" value="EXPRESSED PROTEIN-RELATED"/>
    <property type="match status" value="1"/>
</dbReference>
<dbReference type="PANTHER" id="PTHR33133">
    <property type="entry name" value="OS08G0107100 PROTEIN-RELATED"/>
    <property type="match status" value="1"/>
</dbReference>
<keyword evidence="1" id="KW-0812">Transmembrane</keyword>
<feature type="transmembrane region" description="Helical" evidence="1">
    <location>
        <begin position="178"/>
        <end position="205"/>
    </location>
</feature>
<keyword evidence="1" id="KW-1133">Transmembrane helix</keyword>
<protein>
    <recommendedName>
        <fullName evidence="4">Transmembrane protein</fullName>
    </recommendedName>
</protein>
<dbReference type="EMBL" id="JBJUIK010000003">
    <property type="protein sequence ID" value="KAL3532916.1"/>
    <property type="molecule type" value="Genomic_DNA"/>
</dbReference>
<evidence type="ECO:0000256" key="1">
    <source>
        <dbReference type="SAM" id="Phobius"/>
    </source>
</evidence>
<feature type="transmembrane region" description="Helical" evidence="1">
    <location>
        <begin position="27"/>
        <end position="50"/>
    </location>
</feature>
<reference evidence="2 3" key="1">
    <citation type="submission" date="2024-11" db="EMBL/GenBank/DDBJ databases">
        <title>A near-complete genome assembly of Cinchona calisaya.</title>
        <authorList>
            <person name="Lian D.C."/>
            <person name="Zhao X.W."/>
            <person name="Wei L."/>
        </authorList>
    </citation>
    <scope>NUCLEOTIDE SEQUENCE [LARGE SCALE GENOMIC DNA]</scope>
    <source>
        <tissue evidence="2">Nenye</tissue>
    </source>
</reference>
<feature type="transmembrane region" description="Helical" evidence="1">
    <location>
        <begin position="85"/>
        <end position="118"/>
    </location>
</feature>
<dbReference type="AlphaFoldDB" id="A0ABD3AP20"/>
<feature type="transmembrane region" description="Helical" evidence="1">
    <location>
        <begin position="139"/>
        <end position="158"/>
    </location>
</feature>
<keyword evidence="1" id="KW-0472">Membrane</keyword>